<reference evidence="1 2" key="1">
    <citation type="journal article" date="2013" name="Int. J. Syst. Evol. Microbiol.">
        <title>Chryseobacterium angstadtii sp. nov., isolated from a newt tank.</title>
        <authorList>
            <person name="Kirk K.E."/>
            <person name="Hoffman J.A."/>
            <person name="Smith K.A."/>
            <person name="Strahan B.L."/>
            <person name="Failor K.C."/>
            <person name="Krebs J.E."/>
            <person name="Gale A.N."/>
            <person name="Do T.D."/>
            <person name="Sontag T.C."/>
            <person name="Batties A.M."/>
            <person name="Mistiszyn K."/>
            <person name="Newman J.D."/>
        </authorList>
    </citation>
    <scope>NUCLEOTIDE SEQUENCE [LARGE SCALE GENOMIC DNA]</scope>
    <source>
        <strain evidence="1 2">KM</strain>
    </source>
</reference>
<sequence length="239" mass="27477">MRKYIFIGMMIFSFAGVLQGQEINSVRFENIIKSLKLDKVKIKEEFCTEKKMPNAENAYIAVLPILQGKEEEDFFVIRNYIVITDEKGGIKNQYFDPVEITSDAIMLRGLTIDTGLYNISSEIRAFGLKVYVQNGSQPNPYSSETISLYYPAAQTLKKVLNEFELSRYSGEWDTRCTGESDDDHSVIMMDKTKTNHFTDLKIKTISVNRKTKEVNGDCKENETSKTSYRILKFKNGKYL</sequence>
<evidence type="ECO:0000313" key="2">
    <source>
        <dbReference type="Proteomes" id="UP000036261"/>
    </source>
</evidence>
<organism evidence="1 2">
    <name type="scientific">Chryseobacterium angstadtii</name>
    <dbReference type="NCBI Taxonomy" id="558151"/>
    <lineage>
        <taxon>Bacteria</taxon>
        <taxon>Pseudomonadati</taxon>
        <taxon>Bacteroidota</taxon>
        <taxon>Flavobacteriia</taxon>
        <taxon>Flavobacteriales</taxon>
        <taxon>Weeksellaceae</taxon>
        <taxon>Chryseobacterium group</taxon>
        <taxon>Chryseobacterium</taxon>
    </lineage>
</organism>
<dbReference type="PATRIC" id="fig|558151.6.peg.3885"/>
<proteinExistence type="predicted"/>
<keyword evidence="2" id="KW-1185">Reference proteome</keyword>
<comment type="caution">
    <text evidence="1">The sequence shown here is derived from an EMBL/GenBank/DDBJ whole genome shotgun (WGS) entry which is preliminary data.</text>
</comment>
<dbReference type="AlphaFoldDB" id="A0A0J7I194"/>
<gene>
    <name evidence="1" type="ORF">ACM46_18375</name>
</gene>
<name>A0A0J7I194_9FLAO</name>
<accession>A0A0J7I194</accession>
<dbReference type="STRING" id="558151.ACM46_18375"/>
<dbReference type="EMBL" id="LFND01000006">
    <property type="protein sequence ID" value="KMQ60193.1"/>
    <property type="molecule type" value="Genomic_DNA"/>
</dbReference>
<dbReference type="RefSeq" id="WP_048508139.1">
    <property type="nucleotide sequence ID" value="NZ_LFND01000006.1"/>
</dbReference>
<dbReference type="OrthoDB" id="1187902at2"/>
<dbReference type="Proteomes" id="UP000036261">
    <property type="component" value="Unassembled WGS sequence"/>
</dbReference>
<protein>
    <submittedName>
        <fullName evidence="1">Uncharacterized protein</fullName>
    </submittedName>
</protein>
<evidence type="ECO:0000313" key="1">
    <source>
        <dbReference type="EMBL" id="KMQ60193.1"/>
    </source>
</evidence>